<dbReference type="Proteomes" id="UP000182054">
    <property type="component" value="Unassembled WGS sequence"/>
</dbReference>
<sequence length="146" mass="16200">MYATDILTNIKRAERVWPHNAHLLEHHRIEDYMRYALRYRDDAVVDGTALVPPLGLADDIHHDAVSYPFDDPAEMIAKMDMCRQRGLSCAAPAFVCGVCSRSIGDAPRKPNEFEIVWVSAPPSVVGVALCASCAPCVFAEFNPTRI</sequence>
<dbReference type="RefSeq" id="WP_068366061.1">
    <property type="nucleotide sequence ID" value="NZ_FOJN01000018.1"/>
</dbReference>
<dbReference type="AlphaFoldDB" id="A0A1I0UC70"/>
<dbReference type="EMBL" id="FOJN01000018">
    <property type="protein sequence ID" value="SFA61510.1"/>
    <property type="molecule type" value="Genomic_DNA"/>
</dbReference>
<gene>
    <name evidence="1" type="ORF">SAMN05444374_11811</name>
</gene>
<proteinExistence type="predicted"/>
<accession>A0A1I0UC70</accession>
<dbReference type="GeneID" id="85487453"/>
<reference evidence="1 2" key="1">
    <citation type="submission" date="2016-10" db="EMBL/GenBank/DDBJ databases">
        <authorList>
            <person name="de Groot N.N."/>
        </authorList>
    </citation>
    <scope>NUCLEOTIDE SEQUENCE [LARGE SCALE GENOMIC DNA]</scope>
    <source>
        <strain evidence="1 2">DSM 44908</strain>
    </source>
</reference>
<name>A0A1I0UC70_9NOCA</name>
<organism evidence="1 2">
    <name type="scientific">Rhodococcoides kroppenstedtii</name>
    <dbReference type="NCBI Taxonomy" id="293050"/>
    <lineage>
        <taxon>Bacteria</taxon>
        <taxon>Bacillati</taxon>
        <taxon>Actinomycetota</taxon>
        <taxon>Actinomycetes</taxon>
        <taxon>Mycobacteriales</taxon>
        <taxon>Nocardiaceae</taxon>
        <taxon>Rhodococcoides</taxon>
    </lineage>
</organism>
<evidence type="ECO:0000313" key="2">
    <source>
        <dbReference type="Proteomes" id="UP000182054"/>
    </source>
</evidence>
<evidence type="ECO:0000313" key="1">
    <source>
        <dbReference type="EMBL" id="SFA61510.1"/>
    </source>
</evidence>
<dbReference type="OrthoDB" id="4481983at2"/>
<protein>
    <submittedName>
        <fullName evidence="1">Uncharacterized protein</fullName>
    </submittedName>
</protein>